<dbReference type="InterPro" id="IPR002048">
    <property type="entry name" value="EF_hand_dom"/>
</dbReference>
<dbReference type="GO" id="GO:1903569">
    <property type="term" value="P:positive regulation of protein localization to ciliary membrane"/>
    <property type="evidence" value="ECO:0007669"/>
    <property type="project" value="TreeGrafter"/>
</dbReference>
<dbReference type="PANTHER" id="PTHR46819:SF1">
    <property type="entry name" value="EF-HAND CALCIUM-BINDING DOMAIN-CONTAINING PROTEIN 7"/>
    <property type="match status" value="1"/>
</dbReference>
<keyword evidence="4" id="KW-0106">Calcium</keyword>
<keyword evidence="8" id="KW-1185">Reference proteome</keyword>
<evidence type="ECO:0000313" key="8">
    <source>
        <dbReference type="Proteomes" id="UP000887566"/>
    </source>
</evidence>
<dbReference type="WBParaSite" id="PSAMB.scaffold615size45621.g7458.t1">
    <property type="protein sequence ID" value="PSAMB.scaffold615size45621.g7458.t1"/>
    <property type="gene ID" value="PSAMB.scaffold615size45621.g7458"/>
</dbReference>
<evidence type="ECO:0000256" key="3">
    <source>
        <dbReference type="ARBA" id="ARBA00022737"/>
    </source>
</evidence>
<dbReference type="PROSITE" id="PS00018">
    <property type="entry name" value="EF_HAND_1"/>
    <property type="match status" value="1"/>
</dbReference>
<dbReference type="Proteomes" id="UP000887566">
    <property type="component" value="Unplaced"/>
</dbReference>
<dbReference type="InterPro" id="IPR052266">
    <property type="entry name" value="Miro-EF-hand_domain"/>
</dbReference>
<protein>
    <submittedName>
        <fullName evidence="9">EF-hand domain-containing protein</fullName>
    </submittedName>
</protein>
<dbReference type="PANTHER" id="PTHR46819">
    <property type="entry name" value="EF-HAND CALCIUM-BINDING DOMAIN-CONTAINING PROTEIN 7"/>
    <property type="match status" value="1"/>
</dbReference>
<keyword evidence="5" id="KW-0472">Membrane</keyword>
<evidence type="ECO:0000256" key="6">
    <source>
        <dbReference type="SAM" id="MobiDB-lite"/>
    </source>
</evidence>
<evidence type="ECO:0000259" key="7">
    <source>
        <dbReference type="PROSITE" id="PS50222"/>
    </source>
</evidence>
<proteinExistence type="predicted"/>
<dbReference type="InterPro" id="IPR011992">
    <property type="entry name" value="EF-hand-dom_pair"/>
</dbReference>
<evidence type="ECO:0000256" key="4">
    <source>
        <dbReference type="ARBA" id="ARBA00022837"/>
    </source>
</evidence>
<dbReference type="GO" id="GO:0005509">
    <property type="term" value="F:calcium ion binding"/>
    <property type="evidence" value="ECO:0007669"/>
    <property type="project" value="InterPro"/>
</dbReference>
<evidence type="ECO:0000256" key="2">
    <source>
        <dbReference type="ARBA" id="ARBA00022723"/>
    </source>
</evidence>
<organism evidence="8 9">
    <name type="scientific">Plectus sambesii</name>
    <dbReference type="NCBI Taxonomy" id="2011161"/>
    <lineage>
        <taxon>Eukaryota</taxon>
        <taxon>Metazoa</taxon>
        <taxon>Ecdysozoa</taxon>
        <taxon>Nematoda</taxon>
        <taxon>Chromadorea</taxon>
        <taxon>Plectida</taxon>
        <taxon>Plectina</taxon>
        <taxon>Plectoidea</taxon>
        <taxon>Plectidae</taxon>
        <taxon>Plectus</taxon>
    </lineage>
</organism>
<dbReference type="SUPFAM" id="SSF47473">
    <property type="entry name" value="EF-hand"/>
    <property type="match status" value="1"/>
</dbReference>
<dbReference type="AlphaFoldDB" id="A0A914X2H7"/>
<feature type="domain" description="EF-hand" evidence="7">
    <location>
        <begin position="260"/>
        <end position="295"/>
    </location>
</feature>
<sequence length="486" mass="55185">MVLTTAERTVEQNIVRMEQKERLHRRDKVERQRERTVAHHQAISGRDRLSSSDSSARPSEPRSTVEKRDGGQPQIPKEIDRLPLDSGRSSARSSRSSFRSSTNNAAHTADFSVLPPPRRACRPAPDDSSFKTTVKRKGYFFYDENERGEAAIVGTRYKLVLHADDAVVITIKPTTNSDMPTPTSPMDTMLAVIDREKGEVIALTKDRDENGCFHARVDLDRGSYYLLPFCTGCRFRPRMEDKQPKSSAALIEEDLKLSKRFRMVLMNVFDMFDLDDNGLLNREEFNLYNVRTGDETVTDDEWRVVSENFSMSSGELTMKGFVELHQLEAKDAEGDTDDMWLSLAQVGYDSQLQLSEGCPFVLQASSLASELDLTVTGIKALMEDDMEWQALTEYLWSNGQTVTTDTVLTIRQWSSPFYSALLAADTQETRQRYNMDFAHSTNAIINPVVALAEFSPRPQEIQMLLFAMPQHETRPWNLALRATKLQ</sequence>
<feature type="compositionally biased region" description="Basic and acidic residues" evidence="6">
    <location>
        <begin position="27"/>
        <end position="37"/>
    </location>
</feature>
<dbReference type="InterPro" id="IPR018247">
    <property type="entry name" value="EF_Hand_1_Ca_BS"/>
</dbReference>
<evidence type="ECO:0000256" key="1">
    <source>
        <dbReference type="ARBA" id="ARBA00004370"/>
    </source>
</evidence>
<reference evidence="9" key="1">
    <citation type="submission" date="2022-11" db="UniProtKB">
        <authorList>
            <consortium name="WormBaseParasite"/>
        </authorList>
    </citation>
    <scope>IDENTIFICATION</scope>
</reference>
<evidence type="ECO:0000256" key="5">
    <source>
        <dbReference type="ARBA" id="ARBA00023136"/>
    </source>
</evidence>
<name>A0A914X2H7_9BILA</name>
<dbReference type="GO" id="GO:0098797">
    <property type="term" value="C:plasma membrane protein complex"/>
    <property type="evidence" value="ECO:0007669"/>
    <property type="project" value="TreeGrafter"/>
</dbReference>
<evidence type="ECO:0000313" key="9">
    <source>
        <dbReference type="WBParaSite" id="PSAMB.scaffold615size45621.g7458.t1"/>
    </source>
</evidence>
<comment type="subcellular location">
    <subcellularLocation>
        <location evidence="1">Membrane</location>
    </subcellularLocation>
</comment>
<dbReference type="GO" id="GO:0060170">
    <property type="term" value="C:ciliary membrane"/>
    <property type="evidence" value="ECO:0007669"/>
    <property type="project" value="TreeGrafter"/>
</dbReference>
<dbReference type="PROSITE" id="PS50222">
    <property type="entry name" value="EF_HAND_2"/>
    <property type="match status" value="1"/>
</dbReference>
<dbReference type="Gene3D" id="1.10.238.10">
    <property type="entry name" value="EF-hand"/>
    <property type="match status" value="1"/>
</dbReference>
<feature type="compositionally biased region" description="Low complexity" evidence="6">
    <location>
        <begin position="86"/>
        <end position="101"/>
    </location>
</feature>
<feature type="compositionally biased region" description="Basic and acidic residues" evidence="6">
    <location>
        <begin position="59"/>
        <end position="70"/>
    </location>
</feature>
<keyword evidence="2" id="KW-0479">Metal-binding</keyword>
<keyword evidence="3" id="KW-0677">Repeat</keyword>
<feature type="region of interest" description="Disordered" evidence="6">
    <location>
        <begin position="16"/>
        <end position="128"/>
    </location>
</feature>
<accession>A0A914X2H7</accession>